<evidence type="ECO:0000256" key="1">
    <source>
        <dbReference type="SAM" id="Phobius"/>
    </source>
</evidence>
<dbReference type="Proteomes" id="UP001183176">
    <property type="component" value="Unassembled WGS sequence"/>
</dbReference>
<keyword evidence="3" id="KW-1185">Reference proteome</keyword>
<feature type="transmembrane region" description="Helical" evidence="1">
    <location>
        <begin position="139"/>
        <end position="165"/>
    </location>
</feature>
<reference evidence="3" key="1">
    <citation type="submission" date="2023-07" db="EMBL/GenBank/DDBJ databases">
        <title>30 novel species of actinomycetes from the DSMZ collection.</title>
        <authorList>
            <person name="Nouioui I."/>
        </authorList>
    </citation>
    <scope>NUCLEOTIDE SEQUENCE [LARGE SCALE GENOMIC DNA]</scope>
    <source>
        <strain evidence="3">DSM 44399</strain>
    </source>
</reference>
<evidence type="ECO:0000313" key="2">
    <source>
        <dbReference type="EMBL" id="MDT0260285.1"/>
    </source>
</evidence>
<dbReference type="RefSeq" id="WP_311421438.1">
    <property type="nucleotide sequence ID" value="NZ_JAVREH010000002.1"/>
</dbReference>
<feature type="transmembrane region" description="Helical" evidence="1">
    <location>
        <begin position="401"/>
        <end position="418"/>
    </location>
</feature>
<feature type="transmembrane region" description="Helical" evidence="1">
    <location>
        <begin position="7"/>
        <end position="30"/>
    </location>
</feature>
<feature type="transmembrane region" description="Helical" evidence="1">
    <location>
        <begin position="218"/>
        <end position="239"/>
    </location>
</feature>
<keyword evidence="1" id="KW-1133">Transmembrane helix</keyword>
<keyword evidence="1" id="KW-0472">Membrane</keyword>
<evidence type="ECO:0000313" key="3">
    <source>
        <dbReference type="Proteomes" id="UP001183176"/>
    </source>
</evidence>
<organism evidence="2 3">
    <name type="scientific">Jatrophihabitans lederbergiae</name>
    <dbReference type="NCBI Taxonomy" id="3075547"/>
    <lineage>
        <taxon>Bacteria</taxon>
        <taxon>Bacillati</taxon>
        <taxon>Actinomycetota</taxon>
        <taxon>Actinomycetes</taxon>
        <taxon>Jatrophihabitantales</taxon>
        <taxon>Jatrophihabitantaceae</taxon>
        <taxon>Jatrophihabitans</taxon>
    </lineage>
</organism>
<name>A0ABU2J5M4_9ACTN</name>
<sequence>MPRPSALWWLSPAGSLLLVVPLSLLTAVQIPDSDYRLFYKVPRVIGVGQAELFLVSAAALVIGTLVVSALDARRGRRDWPTLPSPQLRVLRGAEIIAYRLTVLGYLLLGALGVARGARPALLLHAITSQNNYTGTLKSVFAPVAGVTSLTQIGIAYVVVAGLLLCHGRSSHLVRRLTIVLVLGLLRAYLLTERLALLELVVPLIAIGAARLRQRPRRGGWLPLLPVFALPVLLVVFGAFEYSRSWVFYRSRTTLSFPQFVVNRLAGYYATSYNNGALQLAEPRDPNRLPYNTFEAVWTAPGVAQLKLYFRLSGQNGTALLNRVLAQRGNPEFNNPGGLAVPTVDLGTIGGIVFFLVAGVLIGLAYRSWQAAGPVGLLVYPVLFTGLLELPRYLYWTQGRVFPAYVFLLVTAAAMLQAGKAGARSLPARTAGS</sequence>
<protein>
    <submittedName>
        <fullName evidence="2">O-antigen polymerase</fullName>
    </submittedName>
</protein>
<feature type="transmembrane region" description="Helical" evidence="1">
    <location>
        <begin position="50"/>
        <end position="70"/>
    </location>
</feature>
<feature type="transmembrane region" description="Helical" evidence="1">
    <location>
        <begin position="172"/>
        <end position="189"/>
    </location>
</feature>
<proteinExistence type="predicted"/>
<gene>
    <name evidence="2" type="ORF">RM423_02640</name>
</gene>
<dbReference type="EMBL" id="JAVREH010000002">
    <property type="protein sequence ID" value="MDT0260285.1"/>
    <property type="molecule type" value="Genomic_DNA"/>
</dbReference>
<feature type="transmembrane region" description="Helical" evidence="1">
    <location>
        <begin position="96"/>
        <end position="114"/>
    </location>
</feature>
<accession>A0ABU2J5M4</accession>
<keyword evidence="1" id="KW-0812">Transmembrane</keyword>
<comment type="caution">
    <text evidence="2">The sequence shown here is derived from an EMBL/GenBank/DDBJ whole genome shotgun (WGS) entry which is preliminary data.</text>
</comment>
<feature type="transmembrane region" description="Helical" evidence="1">
    <location>
        <begin position="195"/>
        <end position="211"/>
    </location>
</feature>
<feature type="transmembrane region" description="Helical" evidence="1">
    <location>
        <begin position="377"/>
        <end position="395"/>
    </location>
</feature>
<feature type="transmembrane region" description="Helical" evidence="1">
    <location>
        <begin position="345"/>
        <end position="365"/>
    </location>
</feature>